<dbReference type="InterPro" id="IPR001607">
    <property type="entry name" value="Znf_UBP"/>
</dbReference>
<dbReference type="SUPFAM" id="SSF57850">
    <property type="entry name" value="RING/U-box"/>
    <property type="match status" value="1"/>
</dbReference>
<dbReference type="PROSITE" id="PS50235">
    <property type="entry name" value="USP_3"/>
    <property type="match status" value="1"/>
</dbReference>
<dbReference type="Pfam" id="PF00443">
    <property type="entry name" value="UCH"/>
    <property type="match status" value="1"/>
</dbReference>
<keyword evidence="12" id="KW-0539">Nucleus</keyword>
<dbReference type="GO" id="GO:0005634">
    <property type="term" value="C:nucleus"/>
    <property type="evidence" value="ECO:0007669"/>
    <property type="project" value="UniProtKB-SubCell"/>
</dbReference>
<feature type="region of interest" description="Disordered" evidence="14">
    <location>
        <begin position="274"/>
        <end position="294"/>
    </location>
</feature>
<dbReference type="PANTHER" id="PTHR21646">
    <property type="entry name" value="UBIQUITIN CARBOXYL-TERMINAL HYDROLASE"/>
    <property type="match status" value="1"/>
</dbReference>
<dbReference type="Gene3D" id="3.30.40.10">
    <property type="entry name" value="Zinc/RING finger domain, C3HC4 (zinc finger)"/>
    <property type="match status" value="1"/>
</dbReference>
<dbReference type="Gene3D" id="3.90.70.10">
    <property type="entry name" value="Cysteine proteinases"/>
    <property type="match status" value="1"/>
</dbReference>
<evidence type="ECO:0000256" key="6">
    <source>
        <dbReference type="ARBA" id="ARBA00022723"/>
    </source>
</evidence>
<protein>
    <recommendedName>
        <fullName evidence="4">ubiquitinyl hydrolase 1</fullName>
        <ecNumber evidence="4">3.4.19.12</ecNumber>
    </recommendedName>
</protein>
<dbReference type="InterPro" id="IPR001394">
    <property type="entry name" value="Peptidase_C19_UCH"/>
</dbReference>
<evidence type="ECO:0000256" key="8">
    <source>
        <dbReference type="ARBA" id="ARBA00022786"/>
    </source>
</evidence>
<dbReference type="Pfam" id="PF02148">
    <property type="entry name" value="zf-UBP"/>
    <property type="match status" value="1"/>
</dbReference>
<dbReference type="PANTHER" id="PTHR21646:SF49">
    <property type="entry name" value="UBIQUITIN C-TERMINAL HYDROLASE 22"/>
    <property type="match status" value="1"/>
</dbReference>
<dbReference type="PROSITE" id="PS00972">
    <property type="entry name" value="USP_1"/>
    <property type="match status" value="1"/>
</dbReference>
<name>A0A7I8JKZ1_SPIIN</name>
<evidence type="ECO:0000256" key="5">
    <source>
        <dbReference type="ARBA" id="ARBA00022670"/>
    </source>
</evidence>
<proteinExistence type="inferred from homology"/>
<dbReference type="PROSITE" id="PS50271">
    <property type="entry name" value="ZF_UBP"/>
    <property type="match status" value="1"/>
</dbReference>
<feature type="domain" description="USP" evidence="15">
    <location>
        <begin position="172"/>
        <end position="510"/>
    </location>
</feature>
<keyword evidence="10" id="KW-0788">Thiol protease</keyword>
<evidence type="ECO:0000256" key="13">
    <source>
        <dbReference type="PROSITE-ProRule" id="PRU00502"/>
    </source>
</evidence>
<dbReference type="SMART" id="SM00290">
    <property type="entry name" value="ZnF_UBP"/>
    <property type="match status" value="1"/>
</dbReference>
<evidence type="ECO:0000256" key="3">
    <source>
        <dbReference type="ARBA" id="ARBA00009085"/>
    </source>
</evidence>
<dbReference type="EMBL" id="LR743600">
    <property type="protein sequence ID" value="CAA2631020.1"/>
    <property type="molecule type" value="Genomic_DNA"/>
</dbReference>
<evidence type="ECO:0000256" key="10">
    <source>
        <dbReference type="ARBA" id="ARBA00022807"/>
    </source>
</evidence>
<dbReference type="InterPro" id="IPR013083">
    <property type="entry name" value="Znf_RING/FYVE/PHD"/>
</dbReference>
<dbReference type="InterPro" id="IPR038765">
    <property type="entry name" value="Papain-like_cys_pep_sf"/>
</dbReference>
<evidence type="ECO:0000256" key="12">
    <source>
        <dbReference type="ARBA" id="ARBA00023242"/>
    </source>
</evidence>
<dbReference type="Proteomes" id="UP001189122">
    <property type="component" value="Unassembled WGS sequence"/>
</dbReference>
<keyword evidence="8" id="KW-0833">Ubl conjugation pathway</keyword>
<dbReference type="EMBL" id="CACRZD030000013">
    <property type="protein sequence ID" value="CAA6670263.1"/>
    <property type="molecule type" value="Genomic_DNA"/>
</dbReference>
<evidence type="ECO:0000256" key="7">
    <source>
        <dbReference type="ARBA" id="ARBA00022771"/>
    </source>
</evidence>
<dbReference type="GO" id="GO:0070461">
    <property type="term" value="C:SAGA-type complex"/>
    <property type="evidence" value="ECO:0007669"/>
    <property type="project" value="UniProtKB-ARBA"/>
</dbReference>
<sequence>MSASRIVAYTSPKPCSHLATYRKKHGLRGYASLRDLLRTNPNGRTALGCLKSPVPTCDLCSAHLGRLYLCLVCSSVSCLDHSIAHAAAEMGHEIAVDVDRAELFCCTCADQVYDPDFDTAVMAKQIEELPKRREAACGGRKRRRPERITRELVPAVCRRAVLDPSGLPWGLRGMNNLGNTCFMNSVLQVLLHTPPLRWYFLGDHHRRELCRPCLACDLDSVFSAAFSGDRTPYSPAQFLHSWWQHAANLATYEQQDAHEFFISVLDWIHCKEQPSPQTKGKQEQPFQPPPPPRRGGDCRCIAHRVFYGLLRSDVTCTVCGFTSTTDEPCAAGSRRRRRWRGSTLTGCLDLFTRPEKLGSDQKLYCRHCELRQDSLKQMSIRRLPPVLCFHVKRFEHSSSRRTSRKVDQHLQFPFLLDMAPYLSSSITRNRFGNRIFAFEGDDSEVVSGELSSEFEVFAIVSHAGKLESGHYITYLRLRKIWYKCDDAWITQVSDEAVRASQAYMMFYVQKNLCYSAGEELPCLPPSPPRQLTSPTVGELFLSASACG</sequence>
<keyword evidence="6" id="KW-0479">Metal-binding</keyword>
<dbReference type="InterPro" id="IPR028889">
    <property type="entry name" value="USP"/>
</dbReference>
<dbReference type="SUPFAM" id="SSF54001">
    <property type="entry name" value="Cysteine proteinases"/>
    <property type="match status" value="1"/>
</dbReference>
<organism evidence="17">
    <name type="scientific">Spirodela intermedia</name>
    <name type="common">Intermediate duckweed</name>
    <dbReference type="NCBI Taxonomy" id="51605"/>
    <lineage>
        <taxon>Eukaryota</taxon>
        <taxon>Viridiplantae</taxon>
        <taxon>Streptophyta</taxon>
        <taxon>Embryophyta</taxon>
        <taxon>Tracheophyta</taxon>
        <taxon>Spermatophyta</taxon>
        <taxon>Magnoliopsida</taxon>
        <taxon>Liliopsida</taxon>
        <taxon>Araceae</taxon>
        <taxon>Lemnoideae</taxon>
        <taxon>Spirodela</taxon>
    </lineage>
</organism>
<evidence type="ECO:0000256" key="9">
    <source>
        <dbReference type="ARBA" id="ARBA00022801"/>
    </source>
</evidence>
<evidence type="ECO:0000313" key="18">
    <source>
        <dbReference type="Proteomes" id="UP001189122"/>
    </source>
</evidence>
<dbReference type="GO" id="GO:0006508">
    <property type="term" value="P:proteolysis"/>
    <property type="evidence" value="ECO:0007669"/>
    <property type="project" value="UniProtKB-KW"/>
</dbReference>
<comment type="catalytic activity">
    <reaction evidence="1">
        <text>Thiol-dependent hydrolysis of ester, thioester, amide, peptide and isopeptide bonds formed by the C-terminal Gly of ubiquitin (a 76-residue protein attached to proteins as an intracellular targeting signal).</text>
        <dbReference type="EC" id="3.4.19.12"/>
    </reaction>
</comment>
<evidence type="ECO:0000256" key="4">
    <source>
        <dbReference type="ARBA" id="ARBA00012759"/>
    </source>
</evidence>
<dbReference type="FunFam" id="3.90.70.10:FF:000089">
    <property type="entry name" value="Ubiquitinyl hydrolase 1"/>
    <property type="match status" value="1"/>
</dbReference>
<evidence type="ECO:0000259" key="15">
    <source>
        <dbReference type="PROSITE" id="PS50235"/>
    </source>
</evidence>
<keyword evidence="9" id="KW-0378">Hydrolase</keyword>
<dbReference type="GO" id="GO:0016579">
    <property type="term" value="P:protein deubiquitination"/>
    <property type="evidence" value="ECO:0007669"/>
    <property type="project" value="InterPro"/>
</dbReference>
<keyword evidence="5" id="KW-0645">Protease</keyword>
<dbReference type="AlphaFoldDB" id="A0A7I8JKZ1"/>
<comment type="similarity">
    <text evidence="3">Belongs to the peptidase C19 family.</text>
</comment>
<evidence type="ECO:0000256" key="14">
    <source>
        <dbReference type="SAM" id="MobiDB-lite"/>
    </source>
</evidence>
<dbReference type="GO" id="GO:0008270">
    <property type="term" value="F:zinc ion binding"/>
    <property type="evidence" value="ECO:0007669"/>
    <property type="project" value="UniProtKB-KW"/>
</dbReference>
<comment type="subcellular location">
    <subcellularLocation>
        <location evidence="2">Nucleus</location>
    </subcellularLocation>
</comment>
<feature type="domain" description="UBP-type" evidence="16">
    <location>
        <begin position="13"/>
        <end position="130"/>
    </location>
</feature>
<dbReference type="InterPro" id="IPR018200">
    <property type="entry name" value="USP_CS"/>
</dbReference>
<reference evidence="17 18" key="1">
    <citation type="submission" date="2019-12" db="EMBL/GenBank/DDBJ databases">
        <authorList>
            <person name="Scholz U."/>
            <person name="Mascher M."/>
            <person name="Fiebig A."/>
        </authorList>
    </citation>
    <scope>NUCLEOTIDE SEQUENCE</scope>
</reference>
<evidence type="ECO:0000313" key="17">
    <source>
        <dbReference type="EMBL" id="CAA2631020.1"/>
    </source>
</evidence>
<dbReference type="InterPro" id="IPR050185">
    <property type="entry name" value="Ub_carboxyl-term_hydrolase"/>
</dbReference>
<evidence type="ECO:0000256" key="1">
    <source>
        <dbReference type="ARBA" id="ARBA00000707"/>
    </source>
</evidence>
<evidence type="ECO:0000256" key="11">
    <source>
        <dbReference type="ARBA" id="ARBA00022833"/>
    </source>
</evidence>
<evidence type="ECO:0000256" key="2">
    <source>
        <dbReference type="ARBA" id="ARBA00004123"/>
    </source>
</evidence>
<keyword evidence="11" id="KW-0862">Zinc</keyword>
<keyword evidence="18" id="KW-1185">Reference proteome</keyword>
<gene>
    <name evidence="17" type="ORF">SI7747_13016666</name>
</gene>
<accession>A0A7I8JKZ1</accession>
<keyword evidence="7 13" id="KW-0863">Zinc-finger</keyword>
<evidence type="ECO:0000259" key="16">
    <source>
        <dbReference type="PROSITE" id="PS50271"/>
    </source>
</evidence>
<dbReference type="GO" id="GO:0004843">
    <property type="term" value="F:cysteine-type deubiquitinase activity"/>
    <property type="evidence" value="ECO:0007669"/>
    <property type="project" value="UniProtKB-EC"/>
</dbReference>
<dbReference type="EC" id="3.4.19.12" evidence="4"/>